<keyword evidence="1" id="KW-0472">Membrane</keyword>
<dbReference type="OrthoDB" id="4405280at2759"/>
<proteinExistence type="predicted"/>
<evidence type="ECO:0000256" key="2">
    <source>
        <dbReference type="SAM" id="SignalP"/>
    </source>
</evidence>
<organism evidence="3 4">
    <name type="scientific">Giardia duodenalis assemblage B</name>
    <dbReference type="NCBI Taxonomy" id="1394984"/>
    <lineage>
        <taxon>Eukaryota</taxon>
        <taxon>Metamonada</taxon>
        <taxon>Diplomonadida</taxon>
        <taxon>Hexamitidae</taxon>
        <taxon>Giardiinae</taxon>
        <taxon>Giardia</taxon>
    </lineage>
</organism>
<dbReference type="AlphaFoldDB" id="A0A132NW49"/>
<dbReference type="EMBL" id="JXTI01000037">
    <property type="protein sequence ID" value="KWX14299.1"/>
    <property type="molecule type" value="Genomic_DNA"/>
</dbReference>
<feature type="signal peptide" evidence="2">
    <location>
        <begin position="1"/>
        <end position="16"/>
    </location>
</feature>
<keyword evidence="2" id="KW-0732">Signal</keyword>
<feature type="chain" id="PRO_5007800062" evidence="2">
    <location>
        <begin position="17"/>
        <end position="930"/>
    </location>
</feature>
<accession>A0A132NW49</accession>
<keyword evidence="1" id="KW-0812">Transmembrane</keyword>
<feature type="transmembrane region" description="Helical" evidence="1">
    <location>
        <begin position="871"/>
        <end position="896"/>
    </location>
</feature>
<sequence>MLFPFLIRAAFGVITCTDQCPNDMFCLSGRCVARCTTTADCETSWGRPANTFICSTYCYTKCLFDIDCDMSNGETCMGNVCRIECSEDSDCQWSKVQEIKQCNLTTGKCFWPCKGTQKAGEVCSPDGLYRSMCAACQQPMMCVNNYCFDTCKSSQTCKEVDVGSAGSKTQLVCMSGSCQQYCMDDTNCDGRKLCSTVGTCAYLCNDVSCDSVDKCAPDGGCREIPDKSTGACANQNQVAIDGFCYDRIDNSAPRSTACSSGQKEFNGICKYKCTSNSDCATGYLCQELTGVCTRSQLSVDRQTSENCWNLGTQLHIEYQSGQACLTLSPTGNTLCILSLPSSLLLELNVSTYQKTIKSIIFDYNYTNTTTICISCPADDLVQCKKALRTGEAATMALVTPTFSAITTVSIMKTATVDYSTCFLTSGSTIQVVNPQFQSNTKASSGSCAVCAALQSIETCPFLADYPISTMSLTVTSNNKTEVLSLDRSFFDPNAGLYCHILGDADNATALAIVQSYLLDPWTHGNFTLTSIMGEIEVTIEIDLNFMSTSFMESCYSRVLTYVNPDMVFVDLTLNTTAVTEGKCEPPAGTNYVNVIMLLLDVATSEKIMLEYNISRFSLSSNTRLFFYPKGSYYNLNGIIYSNVSRTSTVKEQTVQMQMLKKFYVALAANSSALRGSLLLNFWRAGETTQSGVAKYFLDSIQASCFNYTVASVGGDAICITLTTAVSPTCNIQYLPSAEDIAKDSTFSYDLYTKNMTVEVFNAQNLSIRTGMLSKAGNFSLNTTEYCFSCSDYVTGSSTDPNIDTTLSATALCEKMLSAVWTSRAQQIVGFRVQPLSGVDVTSNEVQTNDQRNPSYLSAFITMTSIQSTNYLIVYVITFTIGGCLVLANIILGAMMLRKVRAEMIVFAKLRRKQLRRAAKAQEKRQQRINM</sequence>
<dbReference type="Proteomes" id="UP000070089">
    <property type="component" value="Unassembled WGS sequence"/>
</dbReference>
<comment type="caution">
    <text evidence="3">The sequence shown here is derived from an EMBL/GenBank/DDBJ whole genome shotgun (WGS) entry which is preliminary data.</text>
</comment>
<dbReference type="VEuPathDB" id="GiardiaDB:QR46_1688"/>
<reference evidence="3 4" key="1">
    <citation type="journal article" date="2015" name="Mol. Biochem. Parasitol.">
        <title>Identification of polymorphic genes for use in assemblage B genotyping assays through comparative genomics of multiple assemblage B Giardia duodenalis isolates.</title>
        <authorList>
            <person name="Wielinga C."/>
            <person name="Thompson R.C."/>
            <person name="Monis P."/>
            <person name="Ryan U."/>
        </authorList>
    </citation>
    <scope>NUCLEOTIDE SEQUENCE [LARGE SCALE GENOMIC DNA]</scope>
    <source>
        <strain evidence="3 4">BAH15c1</strain>
    </source>
</reference>
<protein>
    <submittedName>
        <fullName evidence="3">Uncharacterized protein</fullName>
    </submittedName>
</protein>
<evidence type="ECO:0000313" key="3">
    <source>
        <dbReference type="EMBL" id="KWX14299.1"/>
    </source>
</evidence>
<gene>
    <name evidence="3" type="ORF">QR46_1688</name>
</gene>
<evidence type="ECO:0000256" key="1">
    <source>
        <dbReference type="SAM" id="Phobius"/>
    </source>
</evidence>
<keyword evidence="1" id="KW-1133">Transmembrane helix</keyword>
<evidence type="ECO:0000313" key="4">
    <source>
        <dbReference type="Proteomes" id="UP000070089"/>
    </source>
</evidence>
<name>A0A132NW49_GIAIN</name>